<dbReference type="CDD" id="cd04193">
    <property type="entry name" value="UDPGlcNAc_PPase"/>
    <property type="match status" value="1"/>
</dbReference>
<accession>A0A2R5GSB9</accession>
<comment type="pathway">
    <text evidence="1">Nucleotide-sugar biosynthesis; UDP-N-acetyl-alpha-D-glucosamine biosynthesis; UDP-N-acetyl-alpha-D-glucosamine from N-acetyl-alpha-D-glucosamine 1-phosphate: step 1/1.</text>
</comment>
<dbReference type="EMBL" id="BEYU01000169">
    <property type="protein sequence ID" value="GBG33777.1"/>
    <property type="molecule type" value="Genomic_DNA"/>
</dbReference>
<name>A0A2R5GSB9_9STRA</name>
<keyword evidence="4" id="KW-0808">Transferase</keyword>
<keyword evidence="5" id="KW-0548">Nucleotidyltransferase</keyword>
<evidence type="ECO:0000313" key="9">
    <source>
        <dbReference type="Proteomes" id="UP000241890"/>
    </source>
</evidence>
<dbReference type="Gene3D" id="3.90.550.10">
    <property type="entry name" value="Spore Coat Polysaccharide Biosynthesis Protein SpsA, Chain A"/>
    <property type="match status" value="1"/>
</dbReference>
<dbReference type="OrthoDB" id="532420at2759"/>
<evidence type="ECO:0000256" key="1">
    <source>
        <dbReference type="ARBA" id="ARBA00005208"/>
    </source>
</evidence>
<evidence type="ECO:0000256" key="5">
    <source>
        <dbReference type="ARBA" id="ARBA00022695"/>
    </source>
</evidence>
<proteinExistence type="inferred from homology"/>
<evidence type="ECO:0000256" key="6">
    <source>
        <dbReference type="ARBA" id="ARBA00048493"/>
    </source>
</evidence>
<gene>
    <name evidence="8" type="ORF">FCC1311_100002</name>
</gene>
<comment type="caution">
    <text evidence="8">The sequence shown here is derived from an EMBL/GenBank/DDBJ whole genome shotgun (WGS) entry which is preliminary data.</text>
</comment>
<comment type="similarity">
    <text evidence="2">Belongs to the UDPGP type 1 family.</text>
</comment>
<evidence type="ECO:0000256" key="4">
    <source>
        <dbReference type="ARBA" id="ARBA00022679"/>
    </source>
</evidence>
<protein>
    <recommendedName>
        <fullName evidence="3">UDP-N-acetylglucosamine diphosphorylase</fullName>
        <ecNumber evidence="3">2.7.7.23</ecNumber>
    </recommendedName>
</protein>
<dbReference type="GO" id="GO:0003977">
    <property type="term" value="F:UDP-N-acetylglucosamine diphosphorylase activity"/>
    <property type="evidence" value="ECO:0007669"/>
    <property type="project" value="UniProtKB-EC"/>
</dbReference>
<comment type="catalytic activity">
    <reaction evidence="6">
        <text>N-acetyl-alpha-D-glucosamine 1-phosphate + UTP + H(+) = UDP-N-acetyl-alpha-D-glucosamine + diphosphate</text>
        <dbReference type="Rhea" id="RHEA:13509"/>
        <dbReference type="ChEBI" id="CHEBI:15378"/>
        <dbReference type="ChEBI" id="CHEBI:33019"/>
        <dbReference type="ChEBI" id="CHEBI:46398"/>
        <dbReference type="ChEBI" id="CHEBI:57705"/>
        <dbReference type="ChEBI" id="CHEBI:57776"/>
        <dbReference type="EC" id="2.7.7.23"/>
    </reaction>
</comment>
<dbReference type="Pfam" id="PF01704">
    <property type="entry name" value="UDPGP"/>
    <property type="match status" value="1"/>
</dbReference>
<evidence type="ECO:0000256" key="7">
    <source>
        <dbReference type="SAM" id="MobiDB-lite"/>
    </source>
</evidence>
<dbReference type="FunCoup" id="A0A2R5GSB9">
    <property type="interactions" value="136"/>
</dbReference>
<dbReference type="InterPro" id="IPR029044">
    <property type="entry name" value="Nucleotide-diphossugar_trans"/>
</dbReference>
<feature type="compositionally biased region" description="Basic and acidic residues" evidence="7">
    <location>
        <begin position="63"/>
        <end position="83"/>
    </location>
</feature>
<dbReference type="Proteomes" id="UP000241890">
    <property type="component" value="Unassembled WGS sequence"/>
</dbReference>
<dbReference type="EC" id="2.7.7.23" evidence="3"/>
<evidence type="ECO:0000313" key="8">
    <source>
        <dbReference type="EMBL" id="GBG33777.1"/>
    </source>
</evidence>
<dbReference type="InParanoid" id="A0A2R5GSB9"/>
<organism evidence="8 9">
    <name type="scientific">Hondaea fermentalgiana</name>
    <dbReference type="NCBI Taxonomy" id="2315210"/>
    <lineage>
        <taxon>Eukaryota</taxon>
        <taxon>Sar</taxon>
        <taxon>Stramenopiles</taxon>
        <taxon>Bigyra</taxon>
        <taxon>Labyrinthulomycetes</taxon>
        <taxon>Thraustochytrida</taxon>
        <taxon>Thraustochytriidae</taxon>
        <taxon>Hondaea</taxon>
    </lineage>
</organism>
<keyword evidence="9" id="KW-1185">Reference proteome</keyword>
<dbReference type="PANTHER" id="PTHR11952">
    <property type="entry name" value="UDP- GLUCOSE PYROPHOSPHORYLASE"/>
    <property type="match status" value="1"/>
</dbReference>
<dbReference type="InterPro" id="IPR002618">
    <property type="entry name" value="UDPGP_fam"/>
</dbReference>
<sequence>MGNNGLKKATPELRERYAKFGQEHVFKFVEKLSAEEQSNLVKQLEEVDVERCKTLFEASVHPAGDDKDGNDDKISPVDPKEVASETAIQENGEQWSQKAYESMARGEVAFVVLSGGQGTRLGFSRAKGMYDIGLPSHKSLFQLMGERIRSLRRLVAEQTSTKESKVSIPWYIMTSPLNDADTRSFFKENKYFGLGEKEVRFFPQGTLPCMTTDEGKFILESKDKLAVAPDGNGGIYRAMDANGVFADMDKRGVKLMHVTSVDNSLVQPADPLFVGFCLAKDAQVGNKGCPKVSWDEKVGVMALKGGKPSVVEYSELDETLAKQTDESGQLLFRSGNICNHVFSIDFLRNVALPALANTYHVAHKKIPYANEDGEKTAPDSPNGIKLEMFIFDVFPHAERFAVFECDRKQEFAPVKNAPGTATDSPDSARAMTYALHRGWLESAGAKLSGDADLACELSPLVSLRGEGLETFVKSAQSLTLPLHVRRAAESPAADTATKRERISAQDAEISVDHYVDPDGVNIYELK</sequence>
<evidence type="ECO:0000256" key="2">
    <source>
        <dbReference type="ARBA" id="ARBA00010401"/>
    </source>
</evidence>
<evidence type="ECO:0000256" key="3">
    <source>
        <dbReference type="ARBA" id="ARBA00012457"/>
    </source>
</evidence>
<dbReference type="SUPFAM" id="SSF53448">
    <property type="entry name" value="Nucleotide-diphospho-sugar transferases"/>
    <property type="match status" value="1"/>
</dbReference>
<reference evidence="8 9" key="1">
    <citation type="submission" date="2017-12" db="EMBL/GenBank/DDBJ databases">
        <title>Sequencing, de novo assembly and annotation of complete genome of a new Thraustochytrid species, strain FCC1311.</title>
        <authorList>
            <person name="Sedici K."/>
            <person name="Godart F."/>
            <person name="Aiese Cigliano R."/>
            <person name="Sanseverino W."/>
            <person name="Barakat M."/>
            <person name="Ortet P."/>
            <person name="Marechal E."/>
            <person name="Cagnac O."/>
            <person name="Amato A."/>
        </authorList>
    </citation>
    <scope>NUCLEOTIDE SEQUENCE [LARGE SCALE GENOMIC DNA]</scope>
</reference>
<dbReference type="AlphaFoldDB" id="A0A2R5GSB9"/>
<feature type="region of interest" description="Disordered" evidence="7">
    <location>
        <begin position="60"/>
        <end position="91"/>
    </location>
</feature>
<dbReference type="PANTHER" id="PTHR11952:SF2">
    <property type="entry name" value="LD24639P"/>
    <property type="match status" value="1"/>
</dbReference>
<dbReference type="GO" id="GO:0006048">
    <property type="term" value="P:UDP-N-acetylglucosamine biosynthetic process"/>
    <property type="evidence" value="ECO:0007669"/>
    <property type="project" value="TreeGrafter"/>
</dbReference>
<dbReference type="InterPro" id="IPR039741">
    <property type="entry name" value="UDP-sugar_pyrophosphorylase"/>
</dbReference>